<organism evidence="11 12">
    <name type="scientific">Pararobbsia silviterrae</name>
    <dbReference type="NCBI Taxonomy" id="1792498"/>
    <lineage>
        <taxon>Bacteria</taxon>
        <taxon>Pseudomonadati</taxon>
        <taxon>Pseudomonadota</taxon>
        <taxon>Betaproteobacteria</taxon>
        <taxon>Burkholderiales</taxon>
        <taxon>Burkholderiaceae</taxon>
        <taxon>Pararobbsia</taxon>
    </lineage>
</organism>
<dbReference type="PROSITE" id="PS00893">
    <property type="entry name" value="NUDIX_BOX"/>
    <property type="match status" value="1"/>
</dbReference>
<evidence type="ECO:0000256" key="7">
    <source>
        <dbReference type="ARBA" id="ARBA00022842"/>
    </source>
</evidence>
<dbReference type="GO" id="GO:0006742">
    <property type="term" value="P:NADP+ catabolic process"/>
    <property type="evidence" value="ECO:0007669"/>
    <property type="project" value="TreeGrafter"/>
</dbReference>
<dbReference type="PROSITE" id="PS51462">
    <property type="entry name" value="NUDIX"/>
    <property type="match status" value="1"/>
</dbReference>
<dbReference type="GO" id="GO:0005829">
    <property type="term" value="C:cytosol"/>
    <property type="evidence" value="ECO:0007669"/>
    <property type="project" value="TreeGrafter"/>
</dbReference>
<accession>A0A494XCV1</accession>
<dbReference type="InterPro" id="IPR015376">
    <property type="entry name" value="Znr_NADH_PPase"/>
</dbReference>
<evidence type="ECO:0000256" key="4">
    <source>
        <dbReference type="ARBA" id="ARBA00012381"/>
    </source>
</evidence>
<dbReference type="InterPro" id="IPR050241">
    <property type="entry name" value="NAD-cap_RNA_hydrolase_NudC"/>
</dbReference>
<dbReference type="CDD" id="cd03429">
    <property type="entry name" value="NUDIX_NADH_pyrophosphatase_Nudt13"/>
    <property type="match status" value="1"/>
</dbReference>
<name>A0A494XCV1_9BURK</name>
<dbReference type="EC" id="3.6.1.22" evidence="4"/>
<dbReference type="Pfam" id="PF09297">
    <property type="entry name" value="Zn_ribbon_NUD"/>
    <property type="match status" value="1"/>
</dbReference>
<evidence type="ECO:0000256" key="2">
    <source>
        <dbReference type="ARBA" id="ARBA00001947"/>
    </source>
</evidence>
<dbReference type="NCBIfam" id="NF001299">
    <property type="entry name" value="PRK00241.1"/>
    <property type="match status" value="1"/>
</dbReference>
<evidence type="ECO:0000256" key="3">
    <source>
        <dbReference type="ARBA" id="ARBA00009595"/>
    </source>
</evidence>
<comment type="similarity">
    <text evidence="3">Belongs to the Nudix hydrolase family. NudC subfamily.</text>
</comment>
<dbReference type="Pfam" id="PF09296">
    <property type="entry name" value="NUDIX-like"/>
    <property type="match status" value="1"/>
</dbReference>
<evidence type="ECO:0000256" key="5">
    <source>
        <dbReference type="ARBA" id="ARBA00022723"/>
    </source>
</evidence>
<comment type="cofactor">
    <cofactor evidence="2">
        <name>Zn(2+)</name>
        <dbReference type="ChEBI" id="CHEBI:29105"/>
    </cofactor>
</comment>
<dbReference type="Gene3D" id="3.90.79.10">
    <property type="entry name" value="Nucleoside Triphosphate Pyrophosphohydrolase"/>
    <property type="match status" value="1"/>
</dbReference>
<dbReference type="InterPro" id="IPR020084">
    <property type="entry name" value="NUDIX_hydrolase_CS"/>
</dbReference>
<dbReference type="GO" id="GO:0110153">
    <property type="term" value="F:RNA NAD-cap (NMN-forming) hydrolase activity"/>
    <property type="evidence" value="ECO:0007669"/>
    <property type="project" value="RHEA"/>
</dbReference>
<keyword evidence="7" id="KW-0460">Magnesium</keyword>
<dbReference type="InterPro" id="IPR015797">
    <property type="entry name" value="NUDIX_hydrolase-like_dom_sf"/>
</dbReference>
<keyword evidence="5" id="KW-0479">Metal-binding</keyword>
<dbReference type="InterPro" id="IPR049734">
    <property type="entry name" value="NudC-like_C"/>
</dbReference>
<dbReference type="OrthoDB" id="9791656at2"/>
<gene>
    <name evidence="11" type="ORF">D7S86_22355</name>
</gene>
<evidence type="ECO:0000256" key="1">
    <source>
        <dbReference type="ARBA" id="ARBA00001946"/>
    </source>
</evidence>
<dbReference type="Proteomes" id="UP000270342">
    <property type="component" value="Unassembled WGS sequence"/>
</dbReference>
<keyword evidence="8" id="KW-0520">NAD</keyword>
<dbReference type="SUPFAM" id="SSF55811">
    <property type="entry name" value="Nudix"/>
    <property type="match status" value="1"/>
</dbReference>
<dbReference type="GO" id="GO:0046872">
    <property type="term" value="F:metal ion binding"/>
    <property type="evidence" value="ECO:0007669"/>
    <property type="project" value="UniProtKB-KW"/>
</dbReference>
<evidence type="ECO:0000256" key="6">
    <source>
        <dbReference type="ARBA" id="ARBA00022801"/>
    </source>
</evidence>
<evidence type="ECO:0000259" key="10">
    <source>
        <dbReference type="PROSITE" id="PS51462"/>
    </source>
</evidence>
<comment type="cofactor">
    <cofactor evidence="1">
        <name>Mg(2+)</name>
        <dbReference type="ChEBI" id="CHEBI:18420"/>
    </cofactor>
</comment>
<comment type="catalytic activity">
    <reaction evidence="9">
        <text>a 5'-end NAD(+)-phospho-ribonucleoside in mRNA + H2O = a 5'-end phospho-adenosine-phospho-ribonucleoside in mRNA + beta-nicotinamide D-ribonucleotide + 2 H(+)</text>
        <dbReference type="Rhea" id="RHEA:60876"/>
        <dbReference type="Rhea" id="RHEA-COMP:15698"/>
        <dbReference type="Rhea" id="RHEA-COMP:15719"/>
        <dbReference type="ChEBI" id="CHEBI:14649"/>
        <dbReference type="ChEBI" id="CHEBI:15377"/>
        <dbReference type="ChEBI" id="CHEBI:15378"/>
        <dbReference type="ChEBI" id="CHEBI:144029"/>
        <dbReference type="ChEBI" id="CHEBI:144051"/>
    </reaction>
    <physiologicalReaction direction="left-to-right" evidence="9">
        <dbReference type="Rhea" id="RHEA:60877"/>
    </physiologicalReaction>
</comment>
<dbReference type="InterPro" id="IPR015375">
    <property type="entry name" value="NADH_PPase-like_N"/>
</dbReference>
<dbReference type="GO" id="GO:0019677">
    <property type="term" value="P:NAD+ catabolic process"/>
    <property type="evidence" value="ECO:0007669"/>
    <property type="project" value="TreeGrafter"/>
</dbReference>
<comment type="caution">
    <text evidence="11">The sequence shown here is derived from an EMBL/GenBank/DDBJ whole genome shotgun (WGS) entry which is preliminary data.</text>
</comment>
<evidence type="ECO:0000256" key="9">
    <source>
        <dbReference type="ARBA" id="ARBA00023679"/>
    </source>
</evidence>
<evidence type="ECO:0000256" key="8">
    <source>
        <dbReference type="ARBA" id="ARBA00023027"/>
    </source>
</evidence>
<dbReference type="PANTHER" id="PTHR42904:SF6">
    <property type="entry name" value="NAD-CAPPED RNA HYDROLASE NUDT12"/>
    <property type="match status" value="1"/>
</dbReference>
<dbReference type="GO" id="GO:0035529">
    <property type="term" value="F:NADH pyrophosphatase activity"/>
    <property type="evidence" value="ECO:0007669"/>
    <property type="project" value="TreeGrafter"/>
</dbReference>
<evidence type="ECO:0000313" key="12">
    <source>
        <dbReference type="Proteomes" id="UP000270342"/>
    </source>
</evidence>
<proteinExistence type="inferred from homology"/>
<keyword evidence="6 11" id="KW-0378">Hydrolase</keyword>
<dbReference type="Pfam" id="PF00293">
    <property type="entry name" value="NUDIX"/>
    <property type="match status" value="1"/>
</dbReference>
<dbReference type="EMBL" id="RBZU01000012">
    <property type="protein sequence ID" value="RKP47712.1"/>
    <property type="molecule type" value="Genomic_DNA"/>
</dbReference>
<feature type="domain" description="Nudix hydrolase" evidence="10">
    <location>
        <begin position="233"/>
        <end position="358"/>
    </location>
</feature>
<dbReference type="AlphaFoldDB" id="A0A494XCV1"/>
<reference evidence="11 12" key="1">
    <citation type="submission" date="2018-10" db="EMBL/GenBank/DDBJ databases">
        <title>Robbsia sp. DHC34, isolated from soil.</title>
        <authorList>
            <person name="Gao Z.-H."/>
            <person name="Qiu L.-H."/>
        </authorList>
    </citation>
    <scope>NUCLEOTIDE SEQUENCE [LARGE SCALE GENOMIC DNA]</scope>
    <source>
        <strain evidence="11 12">DHC34</strain>
    </source>
</reference>
<dbReference type="PANTHER" id="PTHR42904">
    <property type="entry name" value="NUDIX HYDROLASE, NUDC SUBFAMILY"/>
    <property type="match status" value="1"/>
</dbReference>
<evidence type="ECO:0000313" key="11">
    <source>
        <dbReference type="EMBL" id="RKP47712.1"/>
    </source>
</evidence>
<keyword evidence="12" id="KW-1185">Reference proteome</keyword>
<protein>
    <recommendedName>
        <fullName evidence="4">NAD(+) diphosphatase</fullName>
        <ecNumber evidence="4">3.6.1.22</ecNumber>
    </recommendedName>
</protein>
<dbReference type="Gene3D" id="3.90.79.20">
    <property type="match status" value="1"/>
</dbReference>
<sequence>MPKQYIPYEQDGARGAGGRGAQASRYWASVLWCRAVRRRSCRFFPVRVSILDPIESALAQAPSVFDRSAAVGFGLNPLDRLSQRRDDDAFVDAKRQDASTRFMVLVGDVPVLMRHGDRYDVLFSRTALASLGTPVRDIFLGVDAEGAALFAVSLDAALAERVAQQPNLEPVDLRSIATRGLVPEPILGELGGAKAMLDWHARHRFCANCGSASRVTAAGWRRECDACGAQHFPRVDPVVIMLAIDGDRCLLGRQARFAPGMYSALAGFLEPGETIEDAVRREVHEEAGVHCTHVAYFASQPWPFPSSLMIGCFARAGDTEITVDTTELEDARWFTRDEVRAMLDGTHAKGLSAPKPFAIAHHLLKAFADNDTASLGAAVSA</sequence>
<dbReference type="FunFam" id="3.90.79.10:FF:000040">
    <property type="entry name" value="Nudix hydrolase 19, chloroplastic"/>
    <property type="match status" value="1"/>
</dbReference>
<dbReference type="InterPro" id="IPR000086">
    <property type="entry name" value="NUDIX_hydrolase_dom"/>
</dbReference>